<evidence type="ECO:0000313" key="2">
    <source>
        <dbReference type="Proteomes" id="UP000821845"/>
    </source>
</evidence>
<protein>
    <submittedName>
        <fullName evidence="1">Uncharacterized protein</fullName>
    </submittedName>
</protein>
<name>A0ACB7SN20_HYAAI</name>
<dbReference type="Proteomes" id="UP000821845">
    <property type="component" value="Chromosome 3"/>
</dbReference>
<keyword evidence="2" id="KW-1185">Reference proteome</keyword>
<comment type="caution">
    <text evidence="1">The sequence shown here is derived from an EMBL/GenBank/DDBJ whole genome shotgun (WGS) entry which is preliminary data.</text>
</comment>
<accession>A0ACB7SN20</accession>
<proteinExistence type="predicted"/>
<dbReference type="EMBL" id="CM023483">
    <property type="protein sequence ID" value="KAH6936587.1"/>
    <property type="molecule type" value="Genomic_DNA"/>
</dbReference>
<reference evidence="1" key="1">
    <citation type="submission" date="2020-05" db="EMBL/GenBank/DDBJ databases">
        <title>Large-scale comparative analyses of tick genomes elucidate their genetic diversity and vector capacities.</title>
        <authorList>
            <person name="Jia N."/>
            <person name="Wang J."/>
            <person name="Shi W."/>
            <person name="Du L."/>
            <person name="Sun Y."/>
            <person name="Zhan W."/>
            <person name="Jiang J."/>
            <person name="Wang Q."/>
            <person name="Zhang B."/>
            <person name="Ji P."/>
            <person name="Sakyi L.B."/>
            <person name="Cui X."/>
            <person name="Yuan T."/>
            <person name="Jiang B."/>
            <person name="Yang W."/>
            <person name="Lam T.T.-Y."/>
            <person name="Chang Q."/>
            <person name="Ding S."/>
            <person name="Wang X."/>
            <person name="Zhu J."/>
            <person name="Ruan X."/>
            <person name="Zhao L."/>
            <person name="Wei J."/>
            <person name="Que T."/>
            <person name="Du C."/>
            <person name="Cheng J."/>
            <person name="Dai P."/>
            <person name="Han X."/>
            <person name="Huang E."/>
            <person name="Gao Y."/>
            <person name="Liu J."/>
            <person name="Shao H."/>
            <person name="Ye R."/>
            <person name="Li L."/>
            <person name="Wei W."/>
            <person name="Wang X."/>
            <person name="Wang C."/>
            <person name="Yang T."/>
            <person name="Huo Q."/>
            <person name="Li W."/>
            <person name="Guo W."/>
            <person name="Chen H."/>
            <person name="Zhou L."/>
            <person name="Ni X."/>
            <person name="Tian J."/>
            <person name="Zhou Y."/>
            <person name="Sheng Y."/>
            <person name="Liu T."/>
            <person name="Pan Y."/>
            <person name="Xia L."/>
            <person name="Li J."/>
            <person name="Zhao F."/>
            <person name="Cao W."/>
        </authorList>
    </citation>
    <scope>NUCLEOTIDE SEQUENCE</scope>
    <source>
        <strain evidence="1">Hyas-2018</strain>
    </source>
</reference>
<gene>
    <name evidence="1" type="ORF">HPB50_019718</name>
</gene>
<evidence type="ECO:0000313" key="1">
    <source>
        <dbReference type="EMBL" id="KAH6936587.1"/>
    </source>
</evidence>
<organism evidence="1 2">
    <name type="scientific">Hyalomma asiaticum</name>
    <name type="common">Tick</name>
    <dbReference type="NCBI Taxonomy" id="266040"/>
    <lineage>
        <taxon>Eukaryota</taxon>
        <taxon>Metazoa</taxon>
        <taxon>Ecdysozoa</taxon>
        <taxon>Arthropoda</taxon>
        <taxon>Chelicerata</taxon>
        <taxon>Arachnida</taxon>
        <taxon>Acari</taxon>
        <taxon>Parasitiformes</taxon>
        <taxon>Ixodida</taxon>
        <taxon>Ixodoidea</taxon>
        <taxon>Ixodidae</taxon>
        <taxon>Hyalomminae</taxon>
        <taxon>Hyalomma</taxon>
    </lineage>
</organism>
<sequence>MLNQRACNARGRASTSAATSLLHVKNRRLLNTTLIVFEAAVRETLAPDCNNINSDDSFISGCMDTFRGMKTGDYHEKMAGTHFERWFHAILPQLPHGSVTVSDNASYHSWLEEALPTTSSQKKVIQD</sequence>